<reference evidence="2 3" key="1">
    <citation type="journal article" date="2019" name="Int. J. Syst. Evol. Microbiol.">
        <title>The Global Catalogue of Microorganisms (GCM) 10K type strain sequencing project: providing services to taxonomists for standard genome sequencing and annotation.</title>
        <authorList>
            <consortium name="The Broad Institute Genomics Platform"/>
            <consortium name="The Broad Institute Genome Sequencing Center for Infectious Disease"/>
            <person name="Wu L."/>
            <person name="Ma J."/>
        </authorList>
    </citation>
    <scope>NUCLEOTIDE SEQUENCE [LARGE SCALE GENOMIC DNA]</scope>
    <source>
        <strain evidence="2 3">JCM 15933</strain>
    </source>
</reference>
<evidence type="ECO:0008006" key="4">
    <source>
        <dbReference type="Google" id="ProtNLM"/>
    </source>
</evidence>
<evidence type="ECO:0000256" key="1">
    <source>
        <dbReference type="SAM" id="MobiDB-lite"/>
    </source>
</evidence>
<dbReference type="Proteomes" id="UP001501470">
    <property type="component" value="Unassembled WGS sequence"/>
</dbReference>
<evidence type="ECO:0000313" key="2">
    <source>
        <dbReference type="EMBL" id="GAA1524559.1"/>
    </source>
</evidence>
<feature type="region of interest" description="Disordered" evidence="1">
    <location>
        <begin position="1066"/>
        <end position="1106"/>
    </location>
</feature>
<protein>
    <recommendedName>
        <fullName evidence="4">Chromosome partition protein Smc</fullName>
    </recommendedName>
</protein>
<feature type="compositionally biased region" description="Low complexity" evidence="1">
    <location>
        <begin position="1037"/>
        <end position="1046"/>
    </location>
</feature>
<feature type="region of interest" description="Disordered" evidence="1">
    <location>
        <begin position="1026"/>
        <end position="1046"/>
    </location>
</feature>
<name>A0ABN2ASZ3_9ACTN</name>
<evidence type="ECO:0000313" key="3">
    <source>
        <dbReference type="Proteomes" id="UP001501470"/>
    </source>
</evidence>
<gene>
    <name evidence="2" type="ORF">GCM10009827_046360</name>
</gene>
<accession>A0ABN2ASZ3</accession>
<feature type="region of interest" description="Disordered" evidence="1">
    <location>
        <begin position="930"/>
        <end position="949"/>
    </location>
</feature>
<comment type="caution">
    <text evidence="2">The sequence shown here is derived from an EMBL/GenBank/DDBJ whole genome shotgun (WGS) entry which is preliminary data.</text>
</comment>
<sequence length="1499" mass="161963">MAAPARLWQMRRVYLDRVGSPAARFRDVWLDLTGKDGTPLDTILWMRNGGGKSTLIALICALIRPDRRDFLATATTGRHLEDCILGADTGHVVVEWTDPTGRRLVTGAVYEWTDRVQPADPNAGHDRLKQTWYAFTPEVEIESLPFATADFKEFVRAVEALPAAAEAVVTTKQDRWAQALHDRGLDPGLFTAILRINASEGGIEHHFKFRTSDDFVQYLLSLVTEPTSATKVATILRGTRERLARQPRLRAEVAFCDEAVDLLDVLDRSRAAVTTATTEAAANRQAAVRLAASFTGAAALAAAAAGEHEAVAGAAALAATDAETRAATLDVLLREEQWQAASRRHADARTAVEDAAATVLARRRVHRAWQLVPLLVDRDQLTSRLAAARGRQREAEAGAAPLRQARSEAAAGYLSALRDACAELDDTVATLTTQAADAAEQQAKSRALADGLRADLGGLTGRQRAIEQYLATFDHDVRAAATAGHLTTTTDPTADAPITADPAADPAAAGHLGVAGHVGAAAEDAEAVGTVERLGAALAAARATDEEAARRLAEELPAEAERLDADRATHERERASVHAAVTELTRQLATLDSVRTPLLAEIDALATDPRLTALTERDTVDPVGEQRLLVDQLSEAIVGADRQRIQLAVADAEDDRAVQALASPRGLLPAALDLARAADVLAAERIPASTGWHHLADRVPQDRWAALVDRVPHLVGGLLLHDEADLGRARAALHAARLFPTSAVQVSTTAHLDAAIGESGEPGPGFVLEPAPAMYDRTAAAREADRRAESRRDRGERVQELLDARDHDLRLKDQLRQLADRCPPGHREHLDAEHQRIGELLRGARSRAVELDGARGELDARAGRLRQAQQLLAERRRILATRLGVLQDLARRAPEADRQRAELRGLPAARTDLEGQLEQAEEQERGHATVAARCTSDAEQHRSTARGHRARMDELRRVAEPAPGAGPAREGAGAAAGIGKPVSLAAAMSAYQAADEAYTRRSSGDALEATISEIGRRLDALDRQARQFSAEEHETAARLAATPEAADPALVARDTELAEQEHFAARAAATRAEAERDAARRDLADRGASRPAPEELSPAVPTPQNLQEHLDAAGETVRVARERQAAAVRAAEAQHRRAADFQGLAGDLEADLGEHDPVAAPPFDGDVDAAREAGRAARRALQAAEKAVTAVRNQLAAEVHRVDRWAGEERFAAVTAEVRDRFRGERTADLPPELAGELRTYRHALAGELEAVDKDKHLVVTALCAEVREGLKTLQRAQHHAQLPPGLADHLRNRRFLDVGPRSTVDTTDATLRSRVERLVERLVARQENIPDGLTLVWEATTAVVGRGNFTARVLKPSTELGEDRQPVELMSKWSGGEKVTISLLLFCMLARLRAANRGGDVPGLGVLPMDNPLGTANYVAFLDLQRRVAAANGIQLVFLSGLGDMRAVGRFPNVVRMRNTHHRGRNYAQVQERELNDDQVIEGITTARLTFPHQETLL</sequence>
<feature type="compositionally biased region" description="Basic and acidic residues" evidence="1">
    <location>
        <begin position="1026"/>
        <end position="1036"/>
    </location>
</feature>
<feature type="compositionally biased region" description="Basic and acidic residues" evidence="1">
    <location>
        <begin position="1072"/>
        <end position="1088"/>
    </location>
</feature>
<dbReference type="EMBL" id="BAAAQD010000009">
    <property type="protein sequence ID" value="GAA1524559.1"/>
    <property type="molecule type" value="Genomic_DNA"/>
</dbReference>
<proteinExistence type="predicted"/>
<keyword evidence="3" id="KW-1185">Reference proteome</keyword>
<organism evidence="2 3">
    <name type="scientific">Dactylosporangium maewongense</name>
    <dbReference type="NCBI Taxonomy" id="634393"/>
    <lineage>
        <taxon>Bacteria</taxon>
        <taxon>Bacillati</taxon>
        <taxon>Actinomycetota</taxon>
        <taxon>Actinomycetes</taxon>
        <taxon>Micromonosporales</taxon>
        <taxon>Micromonosporaceae</taxon>
        <taxon>Dactylosporangium</taxon>
    </lineage>
</organism>